<name>A0AAX1MYS4_9BACT</name>
<evidence type="ECO:0000313" key="2">
    <source>
        <dbReference type="EMBL" id="QWG00494.1"/>
    </source>
</evidence>
<accession>A0AAX1MYS4</accession>
<dbReference type="PROSITE" id="PS51257">
    <property type="entry name" value="PROKAR_LIPOPROTEIN"/>
    <property type="match status" value="1"/>
</dbReference>
<organism evidence="2 3">
    <name type="scientific">Flammeovirga yaeyamensis</name>
    <dbReference type="NCBI Taxonomy" id="367791"/>
    <lineage>
        <taxon>Bacteria</taxon>
        <taxon>Pseudomonadati</taxon>
        <taxon>Bacteroidota</taxon>
        <taxon>Cytophagia</taxon>
        <taxon>Cytophagales</taxon>
        <taxon>Flammeovirgaceae</taxon>
        <taxon>Flammeovirga</taxon>
    </lineage>
</organism>
<sequence length="324" mass="35165">MKLHLKQLFISFLLLSFLFYSCSEEEASDPTVAFTGINGFDPNATIKDSATTFNEDELYINLKVTTPAAISGGKIDVFVGGTEEDNIALSYDLVNLSVSDLAQLTAINTRATVNIPVANNLAGQSDVDFKLDGYVLNSLLRFSGLVTIRITVTDITGNQGVQDIKFDLATNPANGTFFLTGTQWTVSSAYLMKNYSGTTVYLDYTDTTTVNIGFTASWGANFVAEWNTTSALDVSVLDGAFQTINDPVFLQNGLYQGAWAWGAAPTTGTEEYYNGVIGITDTQGNTMNLSTQHNASADSMYVRHQGPTSVLGQSYRIEWVIVKQ</sequence>
<evidence type="ECO:0008006" key="4">
    <source>
        <dbReference type="Google" id="ProtNLM"/>
    </source>
</evidence>
<dbReference type="Proteomes" id="UP000678679">
    <property type="component" value="Chromosome 1"/>
</dbReference>
<dbReference type="EMBL" id="CP076132">
    <property type="protein sequence ID" value="QWG00494.1"/>
    <property type="molecule type" value="Genomic_DNA"/>
</dbReference>
<gene>
    <name evidence="2" type="ORF">KMW28_12605</name>
</gene>
<feature type="signal peptide" evidence="1">
    <location>
        <begin position="1"/>
        <end position="27"/>
    </location>
</feature>
<evidence type="ECO:0000313" key="3">
    <source>
        <dbReference type="Proteomes" id="UP000678679"/>
    </source>
</evidence>
<keyword evidence="1" id="KW-0732">Signal</keyword>
<proteinExistence type="predicted"/>
<feature type="chain" id="PRO_5043432609" description="DUF1735 domain-containing protein" evidence="1">
    <location>
        <begin position="28"/>
        <end position="324"/>
    </location>
</feature>
<dbReference type="KEGG" id="fya:KMW28_12605"/>
<reference evidence="2 3" key="1">
    <citation type="submission" date="2021-05" db="EMBL/GenBank/DDBJ databases">
        <title>Comparative genomic studies on the polysaccharide-degrading batcterial strains of the Flammeovirga genus.</title>
        <authorList>
            <person name="Zewei F."/>
            <person name="Zheng Z."/>
            <person name="Yu L."/>
            <person name="Ruyue G."/>
            <person name="Yanhong M."/>
            <person name="Yuanyuan C."/>
            <person name="Jingyan G."/>
            <person name="Wenjun H."/>
        </authorList>
    </citation>
    <scope>NUCLEOTIDE SEQUENCE [LARGE SCALE GENOMIC DNA]</scope>
    <source>
        <strain evidence="2 3">NBRC:100898</strain>
    </source>
</reference>
<dbReference type="AlphaFoldDB" id="A0AAX1MYS4"/>
<keyword evidence="3" id="KW-1185">Reference proteome</keyword>
<protein>
    <recommendedName>
        <fullName evidence="4">DUF1735 domain-containing protein</fullName>
    </recommendedName>
</protein>
<dbReference type="RefSeq" id="WP_169663110.1">
    <property type="nucleotide sequence ID" value="NZ_CP076132.1"/>
</dbReference>
<evidence type="ECO:0000256" key="1">
    <source>
        <dbReference type="SAM" id="SignalP"/>
    </source>
</evidence>